<feature type="compositionally biased region" description="Acidic residues" evidence="2">
    <location>
        <begin position="164"/>
        <end position="178"/>
    </location>
</feature>
<feature type="compositionally biased region" description="Basic and acidic residues" evidence="2">
    <location>
        <begin position="683"/>
        <end position="694"/>
    </location>
</feature>
<dbReference type="InterPro" id="IPR036770">
    <property type="entry name" value="Ankyrin_rpt-contain_sf"/>
</dbReference>
<dbReference type="PROSITE" id="PS50088">
    <property type="entry name" value="ANK_REPEAT"/>
    <property type="match status" value="1"/>
</dbReference>
<proteinExistence type="predicted"/>
<feature type="compositionally biased region" description="Basic and acidic residues" evidence="2">
    <location>
        <begin position="636"/>
        <end position="649"/>
    </location>
</feature>
<feature type="compositionally biased region" description="Acidic residues" evidence="2">
    <location>
        <begin position="569"/>
        <end position="595"/>
    </location>
</feature>
<dbReference type="PANTHER" id="PTHR36812">
    <property type="entry name" value="NEUROFILAMENT TRIPLET M PROTEIN-LIKE PROTEIN"/>
    <property type="match status" value="1"/>
</dbReference>
<evidence type="ECO:0000313" key="4">
    <source>
        <dbReference type="Proteomes" id="UP000291116"/>
    </source>
</evidence>
<dbReference type="Gene3D" id="1.25.40.20">
    <property type="entry name" value="Ankyrin repeat-containing domain"/>
    <property type="match status" value="1"/>
</dbReference>
<feature type="compositionally biased region" description="Low complexity" evidence="2">
    <location>
        <begin position="211"/>
        <end position="221"/>
    </location>
</feature>
<feature type="compositionally biased region" description="Acidic residues" evidence="2">
    <location>
        <begin position="377"/>
        <end position="396"/>
    </location>
</feature>
<keyword evidence="1" id="KW-0040">ANK repeat</keyword>
<feature type="compositionally biased region" description="Acidic residues" evidence="2">
    <location>
        <begin position="493"/>
        <end position="541"/>
    </location>
</feature>
<feature type="compositionally biased region" description="Acidic residues" evidence="2">
    <location>
        <begin position="191"/>
        <end position="208"/>
    </location>
</feature>
<feature type="region of interest" description="Disordered" evidence="2">
    <location>
        <begin position="144"/>
        <end position="245"/>
    </location>
</feature>
<dbReference type="EMBL" id="CAACVS010000082">
    <property type="protein sequence ID" value="VEU36267.1"/>
    <property type="molecule type" value="Genomic_DNA"/>
</dbReference>
<dbReference type="SMART" id="SM00248">
    <property type="entry name" value="ANK"/>
    <property type="match status" value="1"/>
</dbReference>
<organism evidence="3 4">
    <name type="scientific">Pseudo-nitzschia multistriata</name>
    <dbReference type="NCBI Taxonomy" id="183589"/>
    <lineage>
        <taxon>Eukaryota</taxon>
        <taxon>Sar</taxon>
        <taxon>Stramenopiles</taxon>
        <taxon>Ochrophyta</taxon>
        <taxon>Bacillariophyta</taxon>
        <taxon>Bacillariophyceae</taxon>
        <taxon>Bacillariophycidae</taxon>
        <taxon>Bacillariales</taxon>
        <taxon>Bacillariaceae</taxon>
        <taxon>Pseudo-nitzschia</taxon>
    </lineage>
</organism>
<dbReference type="SUPFAM" id="SSF48403">
    <property type="entry name" value="Ankyrin repeat"/>
    <property type="match status" value="1"/>
</dbReference>
<dbReference type="Pfam" id="PF13637">
    <property type="entry name" value="Ank_4"/>
    <property type="match status" value="1"/>
</dbReference>
<dbReference type="PROSITE" id="PS50297">
    <property type="entry name" value="ANK_REP_REGION"/>
    <property type="match status" value="1"/>
</dbReference>
<keyword evidence="4" id="KW-1185">Reference proteome</keyword>
<dbReference type="Proteomes" id="UP000291116">
    <property type="component" value="Unassembled WGS sequence"/>
</dbReference>
<feature type="compositionally biased region" description="Low complexity" evidence="2">
    <location>
        <begin position="611"/>
        <end position="620"/>
    </location>
</feature>
<feature type="compositionally biased region" description="Acidic residues" evidence="2">
    <location>
        <begin position="444"/>
        <end position="466"/>
    </location>
</feature>
<sequence>MFFAAPHDSFEDGDDQQGPLLPHGSDPRGGNHLLALRRLLYRMERHEILPAGGGAHDGDENDGLWQQQQQQQQQQKLQPWHSLRIRADLCQDLWKAVANDHLESEGSGGGNGDTLRLERAGYLELSERVDRACKRAYLLADRAEEEACSGGVPDLVDQLFGSDGENENVDDEDNDGASEAEGGPQTQEHGDENDFYDEFEDDDGDEEESSKASSPEEPGASQGRKSRRNTTPTASTTQELQKAQREQIEKAIATMARQMKESTQGIHNRLQEQTGTTLDELETVAEQNVADVSRVAETVASHNTRAAGSRWGSLATMVFLVGLFAVTLLTVFAVPKSPDADLSRILFAREADGVTPRSPAVRLLKSALTRVRGLVAGDDDDAYGDDPGEPYDDDERYNELRYEEQREQQRLEKERLEELVRDMKRQKRTARKPPQQEDHRVKEDDDEDEEDDDDDDDGVAEAELPESDAGSPLRDPPQAPKREHQQQQKQQQQEEEEVDPEEEEESDDGDDDDELNGSYDDDDYNEEFEEKDEDGSHEEDEERYKSEEGGDENVEQTIQNQESPKTEPLEEDEETEIEEDEDDDDDYLEDEDEPDNPWGIKPIDDKEELRLQQQQQQQQQHQEREQSTRQQRRQQRRQDKQQRGAEPTRAEVSVDDILASLQQQQQQAPGEPLVSAGGPPSASEKDAPGSGFRRDGIATQQIAPQELRIAAASNDLASLERYLDVAPQHANRQDKRGWTALHYASHHGNLGAVRLLLGHGDGESEWEIDAGIKSFDETPQTAFDVALAVHGIDHPVARAFVESGWHDGGESDERVRRVLDEKKRRDEKDKRLADKAERERLAIQQKRDRMFGDLSRYRAINKNGGDLDDDGENESEVELRRKRLDALLGGEL</sequence>
<protein>
    <submittedName>
        <fullName evidence="3">Uncharacterized protein</fullName>
    </submittedName>
</protein>
<dbReference type="OrthoDB" id="202323at2759"/>
<dbReference type="InterPro" id="IPR002110">
    <property type="entry name" value="Ankyrin_rpt"/>
</dbReference>
<accession>A0A448Z2E2</accession>
<evidence type="ECO:0000313" key="3">
    <source>
        <dbReference type="EMBL" id="VEU36267.1"/>
    </source>
</evidence>
<feature type="region of interest" description="Disordered" evidence="2">
    <location>
        <begin position="1"/>
        <end position="29"/>
    </location>
</feature>
<evidence type="ECO:0000256" key="1">
    <source>
        <dbReference type="PROSITE-ProRule" id="PRU00023"/>
    </source>
</evidence>
<gene>
    <name evidence="3" type="ORF">PSNMU_V1.4_AUG-EV-PASAV3_0029430</name>
</gene>
<dbReference type="PANTHER" id="PTHR36812:SF9">
    <property type="entry name" value="MYB-LIKE PROTEIN X ISOFORM X1"/>
    <property type="match status" value="1"/>
</dbReference>
<feature type="compositionally biased region" description="Low complexity" evidence="2">
    <location>
        <begin position="66"/>
        <end position="75"/>
    </location>
</feature>
<feature type="compositionally biased region" description="Basic and acidic residues" evidence="2">
    <location>
        <begin position="434"/>
        <end position="443"/>
    </location>
</feature>
<evidence type="ECO:0000256" key="2">
    <source>
        <dbReference type="SAM" id="MobiDB-lite"/>
    </source>
</evidence>
<feature type="region of interest" description="Disordered" evidence="2">
    <location>
        <begin position="376"/>
        <end position="396"/>
    </location>
</feature>
<name>A0A448Z2E2_9STRA</name>
<feature type="repeat" description="ANK" evidence="1">
    <location>
        <begin position="736"/>
        <end position="760"/>
    </location>
</feature>
<feature type="compositionally biased region" description="Polar residues" evidence="2">
    <location>
        <begin position="229"/>
        <end position="241"/>
    </location>
</feature>
<feature type="region of interest" description="Disordered" evidence="2">
    <location>
        <begin position="424"/>
        <end position="694"/>
    </location>
</feature>
<dbReference type="AlphaFoldDB" id="A0A448Z2E2"/>
<reference evidence="3 4" key="1">
    <citation type="submission" date="2019-01" db="EMBL/GenBank/DDBJ databases">
        <authorList>
            <person name="Ferrante I. M."/>
        </authorList>
    </citation>
    <scope>NUCLEOTIDE SEQUENCE [LARGE SCALE GENOMIC DNA]</scope>
    <source>
        <strain evidence="3 4">B856</strain>
    </source>
</reference>
<feature type="region of interest" description="Disordered" evidence="2">
    <location>
        <begin position="50"/>
        <end position="79"/>
    </location>
</feature>